<evidence type="ECO:0000313" key="2">
    <source>
        <dbReference type="Proteomes" id="UP001295684"/>
    </source>
</evidence>
<dbReference type="EMBL" id="CAMPGE010018428">
    <property type="protein sequence ID" value="CAI2376843.1"/>
    <property type="molecule type" value="Genomic_DNA"/>
</dbReference>
<sequence length="237" mass="28043">MSYLPPLSYYPGLAHSWDPTMAFTEELNRESNNKWKDKFDQLVQSEHEKEIKKIQKLQNVKLPKTNKKIKDIEDKIKSEMDDIEKNTHHLMNQQALANENAMLRSRLKKAGVDRIHRENQNIYDSAHLTLENRAHAYHHGYYHPHNHWYPSYVEPPPVIEKEVIVKKSSCKKKHHCKSPNLRYSRVNELLTSPRKPRGFSIQRASDYGVLNRYKTIYDAINGTPVKHRSKPRDYYDV</sequence>
<name>A0AAD1XPS2_EUPCR</name>
<proteinExistence type="predicted"/>
<keyword evidence="2" id="KW-1185">Reference proteome</keyword>
<gene>
    <name evidence="1" type="ORF">ECRASSUSDP1_LOCUS18220</name>
</gene>
<evidence type="ECO:0000313" key="1">
    <source>
        <dbReference type="EMBL" id="CAI2376843.1"/>
    </source>
</evidence>
<reference evidence="1" key="1">
    <citation type="submission" date="2023-07" db="EMBL/GenBank/DDBJ databases">
        <authorList>
            <consortium name="AG Swart"/>
            <person name="Singh M."/>
            <person name="Singh A."/>
            <person name="Seah K."/>
            <person name="Emmerich C."/>
        </authorList>
    </citation>
    <scope>NUCLEOTIDE SEQUENCE</scope>
    <source>
        <strain evidence="1">DP1</strain>
    </source>
</reference>
<dbReference type="AlphaFoldDB" id="A0AAD1XPS2"/>
<organism evidence="1 2">
    <name type="scientific">Euplotes crassus</name>
    <dbReference type="NCBI Taxonomy" id="5936"/>
    <lineage>
        <taxon>Eukaryota</taxon>
        <taxon>Sar</taxon>
        <taxon>Alveolata</taxon>
        <taxon>Ciliophora</taxon>
        <taxon>Intramacronucleata</taxon>
        <taxon>Spirotrichea</taxon>
        <taxon>Hypotrichia</taxon>
        <taxon>Euplotida</taxon>
        <taxon>Euplotidae</taxon>
        <taxon>Moneuplotes</taxon>
    </lineage>
</organism>
<accession>A0AAD1XPS2</accession>
<comment type="caution">
    <text evidence="1">The sequence shown here is derived from an EMBL/GenBank/DDBJ whole genome shotgun (WGS) entry which is preliminary data.</text>
</comment>
<dbReference type="Proteomes" id="UP001295684">
    <property type="component" value="Unassembled WGS sequence"/>
</dbReference>
<protein>
    <submittedName>
        <fullName evidence="1">Uncharacterized protein</fullName>
    </submittedName>
</protein>